<dbReference type="InterPro" id="IPR044876">
    <property type="entry name" value="HRDC_dom_sf"/>
</dbReference>
<evidence type="ECO:0000256" key="5">
    <source>
        <dbReference type="ARBA" id="ARBA00022835"/>
    </source>
</evidence>
<name>A0A9P8Q5J1_WICPI</name>
<comment type="caution">
    <text evidence="11">The sequence shown here is derived from an EMBL/GenBank/DDBJ whole genome shotgun (WGS) entry which is preliminary data.</text>
</comment>
<dbReference type="FunFam" id="3.30.420.10:FF:000059">
    <property type="entry name" value="Exosome complex exonuclease Rrp6"/>
    <property type="match status" value="1"/>
</dbReference>
<dbReference type="GO" id="GO:0000467">
    <property type="term" value="P:exonucleolytic trimming to generate mature 3'-end of 5.8S rRNA from tricistronic rRNA transcript (SSU-rRNA, 5.8S rRNA, LSU-rRNA)"/>
    <property type="evidence" value="ECO:0007669"/>
    <property type="project" value="InterPro"/>
</dbReference>
<evidence type="ECO:0000313" key="12">
    <source>
        <dbReference type="Proteomes" id="UP000774326"/>
    </source>
</evidence>
<feature type="region of interest" description="Disordered" evidence="9">
    <location>
        <begin position="98"/>
        <end position="131"/>
    </location>
</feature>
<dbReference type="GO" id="GO:0071051">
    <property type="term" value="P:poly(A)-dependent snoRNA 3'-end processing"/>
    <property type="evidence" value="ECO:0007669"/>
    <property type="project" value="TreeGrafter"/>
</dbReference>
<dbReference type="SMART" id="SM00341">
    <property type="entry name" value="HRDC"/>
    <property type="match status" value="1"/>
</dbReference>
<dbReference type="InterPro" id="IPR012588">
    <property type="entry name" value="Exosome-assoc_fac_Rrp6_N"/>
</dbReference>
<keyword evidence="12" id="KW-1185">Reference proteome</keyword>
<evidence type="ECO:0000256" key="9">
    <source>
        <dbReference type="SAM" id="MobiDB-lite"/>
    </source>
</evidence>
<feature type="domain" description="HRDC" evidence="10">
    <location>
        <begin position="436"/>
        <end position="516"/>
    </location>
</feature>
<dbReference type="Gene3D" id="3.30.420.10">
    <property type="entry name" value="Ribonuclease H-like superfamily/Ribonuclease H"/>
    <property type="match status" value="1"/>
</dbReference>
<dbReference type="Proteomes" id="UP000774326">
    <property type="component" value="Unassembled WGS sequence"/>
</dbReference>
<dbReference type="PROSITE" id="PS50967">
    <property type="entry name" value="HRDC"/>
    <property type="match status" value="1"/>
</dbReference>
<evidence type="ECO:0000313" key="11">
    <source>
        <dbReference type="EMBL" id="KAH3684431.1"/>
    </source>
</evidence>
<dbReference type="InterPro" id="IPR010997">
    <property type="entry name" value="HRDC-like_sf"/>
</dbReference>
<dbReference type="GO" id="GO:0071044">
    <property type="term" value="P:histone mRNA catabolic process"/>
    <property type="evidence" value="ECO:0007669"/>
    <property type="project" value="TreeGrafter"/>
</dbReference>
<feature type="compositionally biased region" description="Basic and acidic residues" evidence="9">
    <location>
        <begin position="98"/>
        <end position="114"/>
    </location>
</feature>
<evidence type="ECO:0000256" key="7">
    <source>
        <dbReference type="ARBA" id="ARBA00023242"/>
    </source>
</evidence>
<feature type="region of interest" description="Disordered" evidence="9">
    <location>
        <begin position="630"/>
        <end position="649"/>
    </location>
</feature>
<dbReference type="InterPro" id="IPR012337">
    <property type="entry name" value="RNaseH-like_sf"/>
</dbReference>
<evidence type="ECO:0000256" key="1">
    <source>
        <dbReference type="ARBA" id="ARBA00004123"/>
    </source>
</evidence>
<dbReference type="PANTHER" id="PTHR12124">
    <property type="entry name" value="POLYMYOSITIS/SCLERODERMA AUTOANTIGEN-RELATED"/>
    <property type="match status" value="1"/>
</dbReference>
<dbReference type="OrthoDB" id="2250022at2759"/>
<dbReference type="GO" id="GO:0003727">
    <property type="term" value="F:single-stranded RNA binding"/>
    <property type="evidence" value="ECO:0007669"/>
    <property type="project" value="TreeGrafter"/>
</dbReference>
<dbReference type="GO" id="GO:0000166">
    <property type="term" value="F:nucleotide binding"/>
    <property type="evidence" value="ECO:0007669"/>
    <property type="project" value="InterPro"/>
</dbReference>
<dbReference type="GO" id="GO:0071039">
    <property type="term" value="P:nuclear polyadenylation-dependent CUT catabolic process"/>
    <property type="evidence" value="ECO:0007669"/>
    <property type="project" value="TreeGrafter"/>
</dbReference>
<dbReference type="Pfam" id="PF08066">
    <property type="entry name" value="PMC2NT"/>
    <property type="match status" value="1"/>
</dbReference>
<reference evidence="11" key="2">
    <citation type="submission" date="2021-01" db="EMBL/GenBank/DDBJ databases">
        <authorList>
            <person name="Schikora-Tamarit M.A."/>
        </authorList>
    </citation>
    <scope>NUCLEOTIDE SEQUENCE</scope>
    <source>
        <strain evidence="11">CBS2887</strain>
    </source>
</reference>
<keyword evidence="3" id="KW-0540">Nuclease</keyword>
<organism evidence="11 12">
    <name type="scientific">Wickerhamomyces pijperi</name>
    <name type="common">Yeast</name>
    <name type="synonym">Pichia pijperi</name>
    <dbReference type="NCBI Taxonomy" id="599730"/>
    <lineage>
        <taxon>Eukaryota</taxon>
        <taxon>Fungi</taxon>
        <taxon>Dikarya</taxon>
        <taxon>Ascomycota</taxon>
        <taxon>Saccharomycotina</taxon>
        <taxon>Saccharomycetes</taxon>
        <taxon>Phaffomycetales</taxon>
        <taxon>Wickerhamomycetaceae</taxon>
        <taxon>Wickerhamomyces</taxon>
    </lineage>
</organism>
<dbReference type="PANTHER" id="PTHR12124:SF47">
    <property type="entry name" value="EXOSOME COMPONENT 10"/>
    <property type="match status" value="1"/>
</dbReference>
<dbReference type="GO" id="GO:0071038">
    <property type="term" value="P:TRAMP-dependent tRNA surveillance pathway"/>
    <property type="evidence" value="ECO:0007669"/>
    <property type="project" value="TreeGrafter"/>
</dbReference>
<dbReference type="InterPro" id="IPR002121">
    <property type="entry name" value="HRDC_dom"/>
</dbReference>
<dbReference type="GO" id="GO:0000176">
    <property type="term" value="C:nuclear exosome (RNase complex)"/>
    <property type="evidence" value="ECO:0007669"/>
    <property type="project" value="InterPro"/>
</dbReference>
<sequence>MSFQVTEDILPKLGPSVRAASGLSSNDINFYKSVDKSIEETSNKASDRVLTLINNVLESLEMEDIKPLAGSAISESWKSVSNILDDIFEKADMALDEHKGTNVKPDGSRMKYLDDSPAAPNSQANQKIKKPQLAFKTPIDNTEAGPFKPLLTSKPFAILPFEETFKLTEETEDDPAHYKHPYETEILKQEYNGSILHKAEPQLPKDWDTTKETWVDSVESLNEMLSQLKQCTEIAVDLEHHDYRTYHGLVCLMQISSRDQDWVVDTLALREDLHVLNEVFADPQITKVLHGAFMDIIWLQRDLGLYVVSLFDTFHASKALGLPKMSLAYLLERFAQFKTSKKYQLADWRLRPLNNAMMSYARADTHFLLYIYDQLKNLLLDAGKMGDVLFDSRNVALRRFEYTKFRPANATSQSNVYSPVERADPWKGLVYQYNIPSSRAGVVKSLYEWRDQIARKEDESPRYIMSNQLLISIASLAPTDSAGVLAASPYTTEYVRRSSKDIALLVSKALERAEKESKDLFHDPLKSDSTVEVVSVSDIKNAETGFSKITLQEPQTNEQSFDSFSNESSFFGRISFNDKKVFSSADSTLVQFTAERIENIRNKLSLFDDNQSVDLMSIIPQEIAEQIEPVTNENSQEQESESVSEPEQLDMFENKEDVVVLKNKKRQSQTHKKKADFTELTSEDFNYANADKVIVKQNRFAKKDKKDKKDKKRPSSEPFDPYSQIPDDHIRPAKKRSKPSAGKTISFVKKPSKK</sequence>
<dbReference type="GO" id="GO:0071037">
    <property type="term" value="P:nuclear polyadenylation-dependent snRNA catabolic process"/>
    <property type="evidence" value="ECO:0007669"/>
    <property type="project" value="TreeGrafter"/>
</dbReference>
<comment type="similarity">
    <text evidence="8">Belongs to the exosome component 10/RRP6 family.</text>
</comment>
<feature type="compositionally biased region" description="Acidic residues" evidence="9">
    <location>
        <begin position="636"/>
        <end position="649"/>
    </location>
</feature>
<keyword evidence="7" id="KW-0539">Nucleus</keyword>
<dbReference type="Pfam" id="PF00570">
    <property type="entry name" value="HRDC"/>
    <property type="match status" value="1"/>
</dbReference>
<reference evidence="11" key="1">
    <citation type="journal article" date="2021" name="Open Biol.">
        <title>Shared evolutionary footprints suggest mitochondrial oxidative damage underlies multiple complex I losses in fungi.</title>
        <authorList>
            <person name="Schikora-Tamarit M.A."/>
            <person name="Marcet-Houben M."/>
            <person name="Nosek J."/>
            <person name="Gabaldon T."/>
        </authorList>
    </citation>
    <scope>NUCLEOTIDE SEQUENCE</scope>
    <source>
        <strain evidence="11">CBS2887</strain>
    </source>
</reference>
<dbReference type="GO" id="GO:0071035">
    <property type="term" value="P:nuclear polyadenylation-dependent rRNA catabolic process"/>
    <property type="evidence" value="ECO:0007669"/>
    <property type="project" value="TreeGrafter"/>
</dbReference>
<keyword evidence="4" id="KW-0378">Hydrolase</keyword>
<evidence type="ECO:0000259" key="10">
    <source>
        <dbReference type="PROSITE" id="PS50967"/>
    </source>
</evidence>
<dbReference type="GO" id="GO:0005730">
    <property type="term" value="C:nucleolus"/>
    <property type="evidence" value="ECO:0007669"/>
    <property type="project" value="TreeGrafter"/>
</dbReference>
<dbReference type="GO" id="GO:0000175">
    <property type="term" value="F:3'-5'-RNA exonuclease activity"/>
    <property type="evidence" value="ECO:0007669"/>
    <property type="project" value="InterPro"/>
</dbReference>
<evidence type="ECO:0000256" key="8">
    <source>
        <dbReference type="ARBA" id="ARBA00043957"/>
    </source>
</evidence>
<evidence type="ECO:0000256" key="3">
    <source>
        <dbReference type="ARBA" id="ARBA00022722"/>
    </source>
</evidence>
<comment type="subcellular location">
    <subcellularLocation>
        <location evidence="1">Nucleus</location>
    </subcellularLocation>
</comment>
<dbReference type="GO" id="GO:0071036">
    <property type="term" value="P:nuclear polyadenylation-dependent snoRNA catabolic process"/>
    <property type="evidence" value="ECO:0007669"/>
    <property type="project" value="TreeGrafter"/>
</dbReference>
<dbReference type="InterPro" id="IPR045092">
    <property type="entry name" value="Rrp6-like"/>
</dbReference>
<protein>
    <recommendedName>
        <fullName evidence="10">HRDC domain-containing protein</fullName>
    </recommendedName>
</protein>
<evidence type="ECO:0000256" key="2">
    <source>
        <dbReference type="ARBA" id="ARBA00022552"/>
    </source>
</evidence>
<proteinExistence type="inferred from homology"/>
<dbReference type="GO" id="GO:0071040">
    <property type="term" value="P:nuclear polyadenylation-dependent antisense transcript catabolic process"/>
    <property type="evidence" value="ECO:0007669"/>
    <property type="project" value="TreeGrafter"/>
</dbReference>
<feature type="region of interest" description="Disordered" evidence="9">
    <location>
        <begin position="697"/>
        <end position="754"/>
    </location>
</feature>
<dbReference type="AlphaFoldDB" id="A0A9P8Q5J1"/>
<feature type="compositionally biased region" description="Basic residues" evidence="9">
    <location>
        <begin position="699"/>
        <end position="712"/>
    </location>
</feature>
<accession>A0A9P8Q5J1</accession>
<evidence type="ECO:0000256" key="6">
    <source>
        <dbReference type="ARBA" id="ARBA00022839"/>
    </source>
</evidence>
<dbReference type="InterPro" id="IPR036397">
    <property type="entry name" value="RNaseH_sf"/>
</dbReference>
<keyword evidence="2" id="KW-0698">rRNA processing</keyword>
<dbReference type="Pfam" id="PF01612">
    <property type="entry name" value="DNA_pol_A_exo1"/>
    <property type="match status" value="1"/>
</dbReference>
<keyword evidence="5" id="KW-0271">Exosome</keyword>
<dbReference type="CDD" id="cd06147">
    <property type="entry name" value="Rrp6p_like_exo"/>
    <property type="match status" value="1"/>
</dbReference>
<dbReference type="SUPFAM" id="SSF53098">
    <property type="entry name" value="Ribonuclease H-like"/>
    <property type="match status" value="1"/>
</dbReference>
<dbReference type="EMBL" id="JAEUBG010002512">
    <property type="protein sequence ID" value="KAH3684431.1"/>
    <property type="molecule type" value="Genomic_DNA"/>
</dbReference>
<gene>
    <name evidence="11" type="ORF">WICPIJ_004617</name>
</gene>
<dbReference type="InterPro" id="IPR002562">
    <property type="entry name" value="3'-5'_exonuclease_dom"/>
</dbReference>
<dbReference type="SMART" id="SM00474">
    <property type="entry name" value="35EXOc"/>
    <property type="match status" value="1"/>
</dbReference>
<keyword evidence="6" id="KW-0269">Exonuclease</keyword>
<evidence type="ECO:0000256" key="4">
    <source>
        <dbReference type="ARBA" id="ARBA00022801"/>
    </source>
</evidence>
<dbReference type="SUPFAM" id="SSF47819">
    <property type="entry name" value="HRDC-like"/>
    <property type="match status" value="1"/>
</dbReference>
<dbReference type="Gene3D" id="1.10.150.80">
    <property type="entry name" value="HRDC domain"/>
    <property type="match status" value="1"/>
</dbReference>
<dbReference type="InterPro" id="IPR049559">
    <property type="entry name" value="Rrp6p-like_exo"/>
</dbReference>